<dbReference type="SUPFAM" id="SSF50249">
    <property type="entry name" value="Nucleic acid-binding proteins"/>
    <property type="match status" value="2"/>
</dbReference>
<feature type="domain" description="RNB" evidence="2">
    <location>
        <begin position="11"/>
        <end position="105"/>
    </location>
</feature>
<dbReference type="InterPro" id="IPR050180">
    <property type="entry name" value="RNR_Ribonuclease"/>
</dbReference>
<evidence type="ECO:0000313" key="4">
    <source>
        <dbReference type="EMBL" id="CAJ35852.1"/>
    </source>
</evidence>
<evidence type="ECO:0000256" key="1">
    <source>
        <dbReference type="SAM" id="Coils"/>
    </source>
</evidence>
<dbReference type="InterPro" id="IPR001900">
    <property type="entry name" value="RNase_II/R"/>
</dbReference>
<keyword evidence="5" id="KW-1185">Reference proteome</keyword>
<protein>
    <submittedName>
        <fullName evidence="4">Ribonuclease II family protein, C-terminal</fullName>
    </submittedName>
</protein>
<dbReference type="AlphaFoldDB" id="Q0W6Z1"/>
<dbReference type="eggNOG" id="arCOG04686">
    <property type="taxonomic scope" value="Archaea"/>
</dbReference>
<dbReference type="GO" id="GO:0006402">
    <property type="term" value="P:mRNA catabolic process"/>
    <property type="evidence" value="ECO:0007669"/>
    <property type="project" value="TreeGrafter"/>
</dbReference>
<dbReference type="STRING" id="351160.RCIX411"/>
<gene>
    <name evidence="4" type="ORF">RCIX411</name>
</gene>
<dbReference type="GO" id="GO:0005829">
    <property type="term" value="C:cytosol"/>
    <property type="evidence" value="ECO:0007669"/>
    <property type="project" value="TreeGrafter"/>
</dbReference>
<dbReference type="OrthoDB" id="134933at2157"/>
<dbReference type="EMBL" id="AM114193">
    <property type="protein sequence ID" value="CAJ35852.1"/>
    <property type="molecule type" value="Genomic_DNA"/>
</dbReference>
<keyword evidence="1" id="KW-0175">Coiled coil</keyword>
<feature type="domain" description="RNase II-type exonuclease C-terminal S1" evidence="3">
    <location>
        <begin position="153"/>
        <end position="212"/>
    </location>
</feature>
<evidence type="ECO:0000259" key="2">
    <source>
        <dbReference type="Pfam" id="PF00773"/>
    </source>
</evidence>
<dbReference type="GO" id="GO:0003723">
    <property type="term" value="F:RNA binding"/>
    <property type="evidence" value="ECO:0007669"/>
    <property type="project" value="InterPro"/>
</dbReference>
<feature type="coiled-coil region" evidence="1">
    <location>
        <begin position="117"/>
        <end position="144"/>
    </location>
</feature>
<dbReference type="KEGG" id="rci:RCIX411"/>
<dbReference type="Pfam" id="PF00773">
    <property type="entry name" value="RNB"/>
    <property type="match status" value="1"/>
</dbReference>
<sequence length="213" mass="23638">MVRKPKRWDRITELAAEQNFLLPEKPDAQALTQFLSAARIADPVRFPDLSLSIIKLLGSGEYVLQLPGEDTAGHFGLAVKEYAHSTAPNRRYPDLITQRLLKAAFAGKPSPYEKDELEALANHCTEAEDAAKKVERQVKKSAAAMLLEPMIGERFDALVTGVTEHGTWVRILSPPVEGKLERGYEGVDVGQMLRVQLIGTDVERGFIDFKRVG</sequence>
<dbReference type="InterPro" id="IPR040596">
    <property type="entry name" value="RNase_II_C_S1"/>
</dbReference>
<organism evidence="4 5">
    <name type="scientific">Methanocella arvoryzae (strain DSM 22066 / NBRC 105507 / MRE50)</name>
    <dbReference type="NCBI Taxonomy" id="351160"/>
    <lineage>
        <taxon>Archaea</taxon>
        <taxon>Methanobacteriati</taxon>
        <taxon>Methanobacteriota</taxon>
        <taxon>Stenosarchaea group</taxon>
        <taxon>Methanomicrobia</taxon>
        <taxon>Methanocellales</taxon>
        <taxon>Methanocellaceae</taxon>
        <taxon>Methanocella</taxon>
    </lineage>
</organism>
<evidence type="ECO:0000313" key="5">
    <source>
        <dbReference type="Proteomes" id="UP000000663"/>
    </source>
</evidence>
<dbReference type="PANTHER" id="PTHR23355:SF9">
    <property type="entry name" value="DIS3-LIKE EXONUCLEASE 2"/>
    <property type="match status" value="1"/>
</dbReference>
<evidence type="ECO:0000259" key="3">
    <source>
        <dbReference type="Pfam" id="PF18614"/>
    </source>
</evidence>
<reference evidence="4 5" key="1">
    <citation type="journal article" date="2006" name="Science">
        <title>Genome of rice cluster I archaea -- the key methane producers in the rice rhizosphere.</title>
        <authorList>
            <person name="Erkel C."/>
            <person name="Kube M."/>
            <person name="Reinhardt R."/>
            <person name="Liesack W."/>
        </authorList>
    </citation>
    <scope>NUCLEOTIDE SEQUENCE [LARGE SCALE GENOMIC DNA]</scope>
    <source>
        <strain evidence="5">DSM 22066 / NBRC 105507 / MRE50</strain>
    </source>
</reference>
<name>Q0W6Z1_METAR</name>
<accession>Q0W6Z1</accession>
<dbReference type="InterPro" id="IPR012340">
    <property type="entry name" value="NA-bd_OB-fold"/>
</dbReference>
<dbReference type="GO" id="GO:0004540">
    <property type="term" value="F:RNA nuclease activity"/>
    <property type="evidence" value="ECO:0007669"/>
    <property type="project" value="InterPro"/>
</dbReference>
<dbReference type="Proteomes" id="UP000000663">
    <property type="component" value="Chromosome"/>
</dbReference>
<dbReference type="PATRIC" id="fig|351160.9.peg.2385"/>
<dbReference type="PANTHER" id="PTHR23355">
    <property type="entry name" value="RIBONUCLEASE"/>
    <property type="match status" value="1"/>
</dbReference>
<dbReference type="Pfam" id="PF18614">
    <property type="entry name" value="RNase_II_C_S1"/>
    <property type="match status" value="1"/>
</dbReference>
<proteinExistence type="predicted"/>
<dbReference type="GeneID" id="5145154"/>
<dbReference type="RefSeq" id="WP_012036650.1">
    <property type="nucleotide sequence ID" value="NC_009464.1"/>
</dbReference>